<dbReference type="InterPro" id="IPR006330">
    <property type="entry name" value="Ado/ade_deaminase"/>
</dbReference>
<evidence type="ECO:0000313" key="9">
    <source>
        <dbReference type="Proteomes" id="UP000285301"/>
    </source>
</evidence>
<dbReference type="AlphaFoldDB" id="A0A3S4Q868"/>
<dbReference type="GO" id="GO:0046103">
    <property type="term" value="P:inosine biosynthetic process"/>
    <property type="evidence" value="ECO:0007669"/>
    <property type="project" value="TreeGrafter"/>
</dbReference>
<proteinExistence type="inferred from homology"/>
<evidence type="ECO:0000259" key="7">
    <source>
        <dbReference type="Pfam" id="PF00962"/>
    </source>
</evidence>
<dbReference type="InterPro" id="IPR032466">
    <property type="entry name" value="Metal_Hydrolase"/>
</dbReference>
<dbReference type="GO" id="GO:0005829">
    <property type="term" value="C:cytosol"/>
    <property type="evidence" value="ECO:0007669"/>
    <property type="project" value="TreeGrafter"/>
</dbReference>
<reference evidence="8 9" key="1">
    <citation type="journal article" date="2018" name="Gigascience">
        <title>Genomes of trombidid mites reveal novel predicted allergens and laterally-transferred genes associated with secondary metabolism.</title>
        <authorList>
            <person name="Dong X."/>
            <person name="Chaisiri K."/>
            <person name="Xia D."/>
            <person name="Armstrong S.D."/>
            <person name="Fang Y."/>
            <person name="Donnelly M.J."/>
            <person name="Kadowaki T."/>
            <person name="McGarry J.W."/>
            <person name="Darby A.C."/>
            <person name="Makepeace B.L."/>
        </authorList>
    </citation>
    <scope>NUCLEOTIDE SEQUENCE [LARGE SCALE GENOMIC DNA]</scope>
    <source>
        <strain evidence="8">UoL-WK</strain>
    </source>
</reference>
<feature type="domain" description="Adenosine deaminase" evidence="7">
    <location>
        <begin position="1"/>
        <end position="236"/>
    </location>
</feature>
<dbReference type="GO" id="GO:0060169">
    <property type="term" value="P:negative regulation of adenosine receptor signaling pathway"/>
    <property type="evidence" value="ECO:0007669"/>
    <property type="project" value="TreeGrafter"/>
</dbReference>
<dbReference type="Pfam" id="PF00962">
    <property type="entry name" value="A_deaminase"/>
    <property type="match status" value="1"/>
</dbReference>
<evidence type="ECO:0000256" key="2">
    <source>
        <dbReference type="ARBA" id="ARBA00006676"/>
    </source>
</evidence>
<feature type="non-terminal residue" evidence="8">
    <location>
        <position position="1"/>
    </location>
</feature>
<dbReference type="STRING" id="1965070.A0A3S4Q868"/>
<dbReference type="Proteomes" id="UP000285301">
    <property type="component" value="Unassembled WGS sequence"/>
</dbReference>
<dbReference type="GO" id="GO:0043103">
    <property type="term" value="P:hypoxanthine salvage"/>
    <property type="evidence" value="ECO:0007669"/>
    <property type="project" value="TreeGrafter"/>
</dbReference>
<dbReference type="GO" id="GO:0006154">
    <property type="term" value="P:adenosine catabolic process"/>
    <property type="evidence" value="ECO:0007669"/>
    <property type="project" value="TreeGrafter"/>
</dbReference>
<evidence type="ECO:0000256" key="1">
    <source>
        <dbReference type="ARBA" id="ARBA00001947"/>
    </source>
</evidence>
<protein>
    <recommendedName>
        <fullName evidence="3">adenosine deaminase</fullName>
        <ecNumber evidence="3">3.5.4.4</ecNumber>
    </recommendedName>
</protein>
<dbReference type="GO" id="GO:0004000">
    <property type="term" value="F:adenosine deaminase activity"/>
    <property type="evidence" value="ECO:0007669"/>
    <property type="project" value="TreeGrafter"/>
</dbReference>
<dbReference type="EC" id="3.5.4.4" evidence="3"/>
<comment type="similarity">
    <text evidence="2">Belongs to the metallo-dependent hydrolases superfamily. Adenosine and AMP deaminases family.</text>
</comment>
<dbReference type="PANTHER" id="PTHR11409">
    <property type="entry name" value="ADENOSINE DEAMINASE"/>
    <property type="match status" value="1"/>
</dbReference>
<dbReference type="EMBL" id="NCKU01012416">
    <property type="protein sequence ID" value="RWS00092.1"/>
    <property type="molecule type" value="Genomic_DNA"/>
</dbReference>
<dbReference type="PANTHER" id="PTHR11409:SF43">
    <property type="entry name" value="ADENOSINE DEAMINASE"/>
    <property type="match status" value="1"/>
</dbReference>
<evidence type="ECO:0000256" key="6">
    <source>
        <dbReference type="ARBA" id="ARBA00022833"/>
    </source>
</evidence>
<keyword evidence="5" id="KW-0378">Hydrolase</keyword>
<gene>
    <name evidence="8" type="ORF">B4U79_00420</name>
</gene>
<evidence type="ECO:0000256" key="3">
    <source>
        <dbReference type="ARBA" id="ARBA00012784"/>
    </source>
</evidence>
<keyword evidence="4" id="KW-0479">Metal-binding</keyword>
<dbReference type="Gene3D" id="3.20.20.140">
    <property type="entry name" value="Metal-dependent hydrolases"/>
    <property type="match status" value="1"/>
</dbReference>
<evidence type="ECO:0000256" key="5">
    <source>
        <dbReference type="ARBA" id="ARBA00022801"/>
    </source>
</evidence>
<accession>A0A3S4Q868</accession>
<comment type="cofactor">
    <cofactor evidence="1">
        <name>Zn(2+)</name>
        <dbReference type="ChEBI" id="CHEBI:29105"/>
    </cofactor>
</comment>
<evidence type="ECO:0000256" key="4">
    <source>
        <dbReference type="ARBA" id="ARBA00022723"/>
    </source>
</evidence>
<comment type="caution">
    <text evidence="8">The sequence shown here is derived from an EMBL/GenBank/DDBJ whole genome shotgun (WGS) entry which is preliminary data.</text>
</comment>
<organism evidence="8 9">
    <name type="scientific">Dinothrombium tinctorium</name>
    <dbReference type="NCBI Taxonomy" id="1965070"/>
    <lineage>
        <taxon>Eukaryota</taxon>
        <taxon>Metazoa</taxon>
        <taxon>Ecdysozoa</taxon>
        <taxon>Arthropoda</taxon>
        <taxon>Chelicerata</taxon>
        <taxon>Arachnida</taxon>
        <taxon>Acari</taxon>
        <taxon>Acariformes</taxon>
        <taxon>Trombidiformes</taxon>
        <taxon>Prostigmata</taxon>
        <taxon>Anystina</taxon>
        <taxon>Parasitengona</taxon>
        <taxon>Trombidioidea</taxon>
        <taxon>Trombidiidae</taxon>
        <taxon>Dinothrombium</taxon>
    </lineage>
</organism>
<sequence length="248" mass="28067">YELCEDQSKQGVAYFETRFSPHLLASPDGFLAKDFKCLSPERVVQCVTKGIRRGENDFKIKARAILCCINQRPDWASEVLELCKLYRNEGVVGIDCAAGEPKNGEYDQRIIDSFLRAKDLGIHRTCHAGEIPNSCKNVAFVINEMFAERIGHGYHVVKDPYIYKSCMHKAHFEICPFSSYLTSAVTSDFNKGKHPIVQFAEDNVSFSINKDDTTITQTTLDDEYKYLMNLGLTEAHFVKSVSCLNLEV</sequence>
<dbReference type="GO" id="GO:0009897">
    <property type="term" value="C:external side of plasma membrane"/>
    <property type="evidence" value="ECO:0007669"/>
    <property type="project" value="TreeGrafter"/>
</dbReference>
<evidence type="ECO:0000313" key="8">
    <source>
        <dbReference type="EMBL" id="RWS00092.1"/>
    </source>
</evidence>
<dbReference type="SUPFAM" id="SSF51556">
    <property type="entry name" value="Metallo-dependent hydrolases"/>
    <property type="match status" value="1"/>
</dbReference>
<keyword evidence="6" id="KW-0862">Zinc</keyword>
<dbReference type="GO" id="GO:0046872">
    <property type="term" value="F:metal ion binding"/>
    <property type="evidence" value="ECO:0007669"/>
    <property type="project" value="UniProtKB-KW"/>
</dbReference>
<name>A0A3S4Q868_9ACAR</name>
<keyword evidence="9" id="KW-1185">Reference proteome</keyword>
<dbReference type="OrthoDB" id="272271at2759"/>
<dbReference type="InterPro" id="IPR001365">
    <property type="entry name" value="A_deaminase_dom"/>
</dbReference>